<evidence type="ECO:0000256" key="1">
    <source>
        <dbReference type="ARBA" id="ARBA00004442"/>
    </source>
</evidence>
<comment type="subcellular location">
    <subcellularLocation>
        <location evidence="1">Cell outer membrane</location>
    </subcellularLocation>
</comment>
<dbReference type="SUPFAM" id="SSF56954">
    <property type="entry name" value="Outer membrane efflux proteins (OEP)"/>
    <property type="match status" value="1"/>
</dbReference>
<keyword evidence="5" id="KW-0812">Transmembrane</keyword>
<keyword evidence="4" id="KW-1134">Transmembrane beta strand</keyword>
<proteinExistence type="inferred from homology"/>
<comment type="similarity">
    <text evidence="2">Belongs to the outer membrane factor (OMF) (TC 1.B.17) family.</text>
</comment>
<evidence type="ECO:0000256" key="6">
    <source>
        <dbReference type="ARBA" id="ARBA00023136"/>
    </source>
</evidence>
<gene>
    <name evidence="8" type="ORF">FTUN_3243</name>
</gene>
<evidence type="ECO:0000256" key="5">
    <source>
        <dbReference type="ARBA" id="ARBA00022692"/>
    </source>
</evidence>
<reference evidence="9" key="1">
    <citation type="submission" date="2020-05" db="EMBL/GenBank/DDBJ databases">
        <title>Frigoriglobus tundricola gen. nov., sp. nov., a psychrotolerant cellulolytic planctomycete of the family Gemmataceae with two divergent copies of 16S rRNA gene.</title>
        <authorList>
            <person name="Kulichevskaya I.S."/>
            <person name="Ivanova A.A."/>
            <person name="Naumoff D.G."/>
            <person name="Beletsky A.V."/>
            <person name="Rijpstra W.I.C."/>
            <person name="Sinninghe Damste J.S."/>
            <person name="Mardanov A.V."/>
            <person name="Ravin N.V."/>
            <person name="Dedysh S.N."/>
        </authorList>
    </citation>
    <scope>NUCLEOTIDE SEQUENCE [LARGE SCALE GENOMIC DNA]</scope>
    <source>
        <strain evidence="9">PL17</strain>
    </source>
</reference>
<evidence type="ECO:0000313" key="9">
    <source>
        <dbReference type="Proteomes" id="UP000503447"/>
    </source>
</evidence>
<keyword evidence="3" id="KW-0813">Transport</keyword>
<dbReference type="GO" id="GO:0015288">
    <property type="term" value="F:porin activity"/>
    <property type="evidence" value="ECO:0007669"/>
    <property type="project" value="TreeGrafter"/>
</dbReference>
<accession>A0A6M5YNL7</accession>
<dbReference type="KEGG" id="ftj:FTUN_3243"/>
<dbReference type="EMBL" id="CP053452">
    <property type="protein sequence ID" value="QJW95689.1"/>
    <property type="molecule type" value="Genomic_DNA"/>
</dbReference>
<dbReference type="InterPro" id="IPR051906">
    <property type="entry name" value="TolC-like"/>
</dbReference>
<keyword evidence="9" id="KW-1185">Reference proteome</keyword>
<keyword evidence="7" id="KW-0998">Cell outer membrane</keyword>
<dbReference type="PANTHER" id="PTHR30026">
    <property type="entry name" value="OUTER MEMBRANE PROTEIN TOLC"/>
    <property type="match status" value="1"/>
</dbReference>
<name>A0A6M5YNL7_9BACT</name>
<dbReference type="PANTHER" id="PTHR30026:SF20">
    <property type="entry name" value="OUTER MEMBRANE PROTEIN TOLC"/>
    <property type="match status" value="1"/>
</dbReference>
<dbReference type="GO" id="GO:0015562">
    <property type="term" value="F:efflux transmembrane transporter activity"/>
    <property type="evidence" value="ECO:0007669"/>
    <property type="project" value="InterPro"/>
</dbReference>
<evidence type="ECO:0000256" key="2">
    <source>
        <dbReference type="ARBA" id="ARBA00007613"/>
    </source>
</evidence>
<protein>
    <recommendedName>
        <fullName evidence="10">TolC family protein</fullName>
    </recommendedName>
</protein>
<evidence type="ECO:0000313" key="8">
    <source>
        <dbReference type="EMBL" id="QJW95689.1"/>
    </source>
</evidence>
<dbReference type="GO" id="GO:1990281">
    <property type="term" value="C:efflux pump complex"/>
    <property type="evidence" value="ECO:0007669"/>
    <property type="project" value="TreeGrafter"/>
</dbReference>
<keyword evidence="6" id="KW-0472">Membrane</keyword>
<dbReference type="Pfam" id="PF02321">
    <property type="entry name" value="OEP"/>
    <property type="match status" value="2"/>
</dbReference>
<sequence length="445" mass="47510">MAASGAPVAPETLDLGVALRLAGVENPTINLARERIQEALADQLGARSILLPSINVGGNYHDHDGNLQAGSGLIRNVNSQSLFLGLGASTVGSQTVTVPGIRVLAHLGDAWFEPLAARQRVSARQSDARAVENDILLQVASAYLELAGAEALLGVLQQARGDAGEVARVTRVFAEQGAGRQADAERASARADLVRREERAVEGDVAVASAHLCRLLSLDPSVRLRSPGGAVVPFRLIPEDADTEELVAGALRARPEVFARTAEVTEAQYRVRQEKVRPLLPLVSVGYSGGLFGGGGSQTTSSFGPLKQRSDFDTFAVWNFQGLGFGNRSQVRRADAVMSESIARFDVTVNQIRREVTEAQADARAAYRQLGLARVALGNAEEGYKLESERIKQGQGRPIEVLDSLQQLIDARRELVRAVIAYDTAQFRLFVAVGSTPDGTPAPLP</sequence>
<organism evidence="8 9">
    <name type="scientific">Frigoriglobus tundricola</name>
    <dbReference type="NCBI Taxonomy" id="2774151"/>
    <lineage>
        <taxon>Bacteria</taxon>
        <taxon>Pseudomonadati</taxon>
        <taxon>Planctomycetota</taxon>
        <taxon>Planctomycetia</taxon>
        <taxon>Gemmatales</taxon>
        <taxon>Gemmataceae</taxon>
        <taxon>Frigoriglobus</taxon>
    </lineage>
</organism>
<evidence type="ECO:0000256" key="3">
    <source>
        <dbReference type="ARBA" id="ARBA00022448"/>
    </source>
</evidence>
<dbReference type="GO" id="GO:0009279">
    <property type="term" value="C:cell outer membrane"/>
    <property type="evidence" value="ECO:0007669"/>
    <property type="project" value="UniProtKB-SubCell"/>
</dbReference>
<evidence type="ECO:0000256" key="4">
    <source>
        <dbReference type="ARBA" id="ARBA00022452"/>
    </source>
</evidence>
<dbReference type="AlphaFoldDB" id="A0A6M5YNL7"/>
<dbReference type="Gene3D" id="1.20.1600.10">
    <property type="entry name" value="Outer membrane efflux proteins (OEP)"/>
    <property type="match status" value="1"/>
</dbReference>
<dbReference type="Proteomes" id="UP000503447">
    <property type="component" value="Chromosome"/>
</dbReference>
<evidence type="ECO:0008006" key="10">
    <source>
        <dbReference type="Google" id="ProtNLM"/>
    </source>
</evidence>
<dbReference type="InterPro" id="IPR003423">
    <property type="entry name" value="OMP_efflux"/>
</dbReference>
<evidence type="ECO:0000256" key="7">
    <source>
        <dbReference type="ARBA" id="ARBA00023237"/>
    </source>
</evidence>